<feature type="transmembrane region" description="Helical" evidence="1">
    <location>
        <begin position="26"/>
        <end position="46"/>
    </location>
</feature>
<dbReference type="KEGG" id="vg:13165460"/>
<gene>
    <name evidence="2" type="ORF">COPG_00043</name>
</gene>
<dbReference type="EMBL" id="HQ317390">
    <property type="protein sequence ID" value="AFK66639.1"/>
    <property type="molecule type" value="Genomic_DNA"/>
</dbReference>
<dbReference type="GeneID" id="13165460"/>
<sequence>MVILVKMSALISVAPAAPVGEIQSMVWVIGIFISAITIGGGMTLWITKNFSQTRQELYRKIGFVERELKESIRKGDDECKDTKSKIALLEQAHTHIEKQMGEMGDKIDIVLKDVAGNKDQTNQLQQKVAEQHLAVLGAISGIGDKILIGKLQKQVNEK</sequence>
<keyword evidence="1" id="KW-0472">Membrane</keyword>
<name>I3UMC4_9CAUD</name>
<evidence type="ECO:0000313" key="2">
    <source>
        <dbReference type="EMBL" id="AFK66639.1"/>
    </source>
</evidence>
<keyword evidence="1" id="KW-1133">Transmembrane helix</keyword>
<dbReference type="SMR" id="I3UMC4"/>
<keyword evidence="1" id="KW-0812">Transmembrane</keyword>
<organism evidence="2 3">
    <name type="scientific">Colwellia phage 9A</name>
    <dbReference type="NCBI Taxonomy" id="765765"/>
    <lineage>
        <taxon>Viruses</taxon>
        <taxon>Duplodnaviria</taxon>
        <taxon>Heunggongvirae</taxon>
        <taxon>Uroviricota</taxon>
        <taxon>Caudoviricetes</taxon>
        <taxon>Franklinbayvirus</taxon>
        <taxon>Franklinbayvirus fv9A</taxon>
    </lineage>
</organism>
<dbReference type="RefSeq" id="YP_006489229.1">
    <property type="nucleotide sequence ID" value="NC_018088.1"/>
</dbReference>
<protein>
    <submittedName>
        <fullName evidence="2">Tail protein</fullName>
    </submittedName>
</protein>
<reference evidence="2 3" key="1">
    <citation type="journal article" date="2013" name="Extremophiles">
        <title>Genomic analysis of cold-active Colwelliaphage 9A and psychrophilic phage-host interactions.</title>
        <authorList>
            <person name="Colangelo-Lillis J.R."/>
            <person name="Deming J.W."/>
        </authorList>
    </citation>
    <scope>NUCLEOTIDE SEQUENCE [LARGE SCALE GENOMIC DNA]</scope>
    <source>
        <strain evidence="2">9A</strain>
    </source>
</reference>
<dbReference type="Proteomes" id="UP000005266">
    <property type="component" value="Segment"/>
</dbReference>
<keyword evidence="3" id="KW-1185">Reference proteome</keyword>
<evidence type="ECO:0000256" key="1">
    <source>
        <dbReference type="SAM" id="Phobius"/>
    </source>
</evidence>
<accession>I3UMC4</accession>
<proteinExistence type="predicted"/>
<evidence type="ECO:0000313" key="3">
    <source>
        <dbReference type="Proteomes" id="UP000005266"/>
    </source>
</evidence>